<comment type="caution">
    <text evidence="2">The sequence shown here is derived from an EMBL/GenBank/DDBJ whole genome shotgun (WGS) entry which is preliminary data.</text>
</comment>
<dbReference type="EMBL" id="BMFU01000015">
    <property type="protein sequence ID" value="GGH70007.1"/>
    <property type="molecule type" value="Genomic_DNA"/>
</dbReference>
<dbReference type="Proteomes" id="UP000652153">
    <property type="component" value="Unassembled WGS sequence"/>
</dbReference>
<accession>A0ABQ1ZKZ1</accession>
<proteinExistence type="predicted"/>
<evidence type="ECO:0000256" key="1">
    <source>
        <dbReference type="SAM" id="SignalP"/>
    </source>
</evidence>
<reference evidence="3" key="1">
    <citation type="journal article" date="2019" name="Int. J. Syst. Evol. Microbiol.">
        <title>The Global Catalogue of Microorganisms (GCM) 10K type strain sequencing project: providing services to taxonomists for standard genome sequencing and annotation.</title>
        <authorList>
            <consortium name="The Broad Institute Genomics Platform"/>
            <consortium name="The Broad Institute Genome Sequencing Center for Infectious Disease"/>
            <person name="Wu L."/>
            <person name="Ma J."/>
        </authorList>
    </citation>
    <scope>NUCLEOTIDE SEQUENCE [LARGE SCALE GENOMIC DNA]</scope>
    <source>
        <strain evidence="3">CGMCC 1.12770</strain>
    </source>
</reference>
<dbReference type="Gene3D" id="2.130.10.10">
    <property type="entry name" value="YVTN repeat-like/Quinoprotein amine dehydrogenase"/>
    <property type="match status" value="1"/>
</dbReference>
<sequence>MLQWSCIRFCLLTSILSLGLLSINTSSVSAKATAVPQLEWIKEVDSGRWGDGFTPHYFKLDASGNLNILVKRVVNEKLIYEENISGETGDIRWSKPKFDYGLTRDGYMYSFKHTETDDYKKKSDDIITVSDLTTGKPKWSSIYPYFREGQSLNFTKNGALYAFTYQKNKYVTLYYYDEKGKRSKKFILPYMQHYTVEGNFILGQPDNKSSYIHVFDLSTGKKLTVLTNETTLPFGNSVTDDGTLITRKFINNRELELRAYSPAGALKWKYDFSFKKGPPEIFVIHDRVLYLEQTAGNILLLNSDGKLITGVNEAPFYMQGDPNSPLKVAVDLQSFMYIQYTEQGIELVIRDSNNLRELYRVSQNDLNDVRFNRDELFINGQNELFFLPPDGQTIRKYRLAP</sequence>
<protein>
    <submittedName>
        <fullName evidence="2">Uncharacterized protein</fullName>
    </submittedName>
</protein>
<dbReference type="RefSeq" id="WP_188594620.1">
    <property type="nucleotide sequence ID" value="NZ_BMFU01000015.1"/>
</dbReference>
<keyword evidence="3" id="KW-1185">Reference proteome</keyword>
<feature type="signal peptide" evidence="1">
    <location>
        <begin position="1"/>
        <end position="30"/>
    </location>
</feature>
<keyword evidence="1" id="KW-0732">Signal</keyword>
<dbReference type="InterPro" id="IPR015943">
    <property type="entry name" value="WD40/YVTN_repeat-like_dom_sf"/>
</dbReference>
<organism evidence="2 3">
    <name type="scientific">Paenibacillus silvae</name>
    <dbReference type="NCBI Taxonomy" id="1325358"/>
    <lineage>
        <taxon>Bacteria</taxon>
        <taxon>Bacillati</taxon>
        <taxon>Bacillota</taxon>
        <taxon>Bacilli</taxon>
        <taxon>Bacillales</taxon>
        <taxon>Paenibacillaceae</taxon>
        <taxon>Paenibacillus</taxon>
    </lineage>
</organism>
<dbReference type="SUPFAM" id="SSF101898">
    <property type="entry name" value="NHL repeat"/>
    <property type="match status" value="1"/>
</dbReference>
<gene>
    <name evidence="2" type="ORF">GCM10008014_54000</name>
</gene>
<evidence type="ECO:0000313" key="3">
    <source>
        <dbReference type="Proteomes" id="UP000652153"/>
    </source>
</evidence>
<feature type="chain" id="PRO_5047360062" evidence="1">
    <location>
        <begin position="31"/>
        <end position="401"/>
    </location>
</feature>
<evidence type="ECO:0000313" key="2">
    <source>
        <dbReference type="EMBL" id="GGH70007.1"/>
    </source>
</evidence>
<name>A0ABQ1ZKZ1_9BACL</name>